<evidence type="ECO:0000256" key="2">
    <source>
        <dbReference type="ARBA" id="ARBA00022490"/>
    </source>
</evidence>
<dbReference type="Pfam" id="PF00448">
    <property type="entry name" value="SRP54"/>
    <property type="match status" value="1"/>
</dbReference>
<feature type="coiled-coil region" evidence="11">
    <location>
        <begin position="406"/>
        <end position="433"/>
    </location>
</feature>
<dbReference type="InterPro" id="IPR042101">
    <property type="entry name" value="SRP54_N_sf"/>
</dbReference>
<evidence type="ECO:0000256" key="1">
    <source>
        <dbReference type="ARBA" id="ARBA00005450"/>
    </source>
</evidence>
<evidence type="ECO:0000256" key="11">
    <source>
        <dbReference type="SAM" id="Coils"/>
    </source>
</evidence>
<comment type="catalytic activity">
    <reaction evidence="9 10">
        <text>GTP + H2O = GDP + phosphate + H(+)</text>
        <dbReference type="Rhea" id="RHEA:19669"/>
        <dbReference type="ChEBI" id="CHEBI:15377"/>
        <dbReference type="ChEBI" id="CHEBI:15378"/>
        <dbReference type="ChEBI" id="CHEBI:37565"/>
        <dbReference type="ChEBI" id="CHEBI:43474"/>
        <dbReference type="ChEBI" id="CHEBI:58189"/>
        <dbReference type="EC" id="3.6.5.4"/>
    </reaction>
</comment>
<keyword evidence="6 10" id="KW-0342">GTP-binding</keyword>
<dbReference type="InterPro" id="IPR004780">
    <property type="entry name" value="SRP"/>
</dbReference>
<comment type="caution">
    <text evidence="13">The sequence shown here is derived from an EMBL/GenBank/DDBJ whole genome shotgun (WGS) entry which is preliminary data.</text>
</comment>
<comment type="function">
    <text evidence="10">Involved in targeting and insertion of nascent membrane proteins into the cytoplasmic membrane. Binds to the hydrophobic signal sequence of the ribosome-nascent chain (RNC) as it emerges from the ribosomes. The SRP-RNC complex is then targeted to the cytoplasmic membrane where it interacts with the SRP receptor FtsY.</text>
</comment>
<dbReference type="InterPro" id="IPR001251">
    <property type="entry name" value="CRAL-TRIO_dom"/>
</dbReference>
<keyword evidence="8 10" id="KW-0687">Ribonucleoprotein</keyword>
<dbReference type="PANTHER" id="PTHR11564">
    <property type="entry name" value="SIGNAL RECOGNITION PARTICLE 54K PROTEIN SRP54"/>
    <property type="match status" value="1"/>
</dbReference>
<dbReference type="Pfam" id="PF02978">
    <property type="entry name" value="SRP_SPB"/>
    <property type="match status" value="1"/>
</dbReference>
<comment type="subunit">
    <text evidence="10">Part of the signal recognition particle protein translocation system, which is composed of SRP and FtsY.</text>
</comment>
<evidence type="ECO:0000313" key="14">
    <source>
        <dbReference type="Proteomes" id="UP001449582"/>
    </source>
</evidence>
<keyword evidence="7 10" id="KW-0733">Signal recognition particle</keyword>
<evidence type="ECO:0000256" key="7">
    <source>
        <dbReference type="ARBA" id="ARBA00023135"/>
    </source>
</evidence>
<keyword evidence="3 10" id="KW-0547">Nucleotide-binding</keyword>
<protein>
    <recommendedName>
        <fullName evidence="10">Signal recognition particle protein</fullName>
        <ecNumber evidence="10">3.6.5.4</ecNumber>
    </recommendedName>
    <alternativeName>
        <fullName evidence="10">Fifty-four homolog</fullName>
    </alternativeName>
</protein>
<evidence type="ECO:0000259" key="12">
    <source>
        <dbReference type="PROSITE" id="PS50191"/>
    </source>
</evidence>
<dbReference type="NCBIfam" id="TIGR00959">
    <property type="entry name" value="ffh"/>
    <property type="match status" value="1"/>
</dbReference>
<dbReference type="SMART" id="SM00963">
    <property type="entry name" value="SRP54_N"/>
    <property type="match status" value="1"/>
</dbReference>
<dbReference type="Gene3D" id="3.40.50.300">
    <property type="entry name" value="P-loop containing nucleotide triphosphate hydrolases"/>
    <property type="match status" value="1"/>
</dbReference>
<evidence type="ECO:0000256" key="6">
    <source>
        <dbReference type="ARBA" id="ARBA00023134"/>
    </source>
</evidence>
<dbReference type="HAMAP" id="MF_00306">
    <property type="entry name" value="SRP54"/>
    <property type="match status" value="1"/>
</dbReference>
<dbReference type="InterPro" id="IPR013822">
    <property type="entry name" value="Signal_recog_particl_SRP54_hlx"/>
</dbReference>
<dbReference type="InterPro" id="IPR003593">
    <property type="entry name" value="AAA+_ATPase"/>
</dbReference>
<keyword evidence="5 10" id="KW-0694">RNA-binding</keyword>
<accession>A0ABP9U781</accession>
<dbReference type="InterPro" id="IPR022941">
    <property type="entry name" value="SRP54"/>
</dbReference>
<evidence type="ECO:0000256" key="4">
    <source>
        <dbReference type="ARBA" id="ARBA00022801"/>
    </source>
</evidence>
<evidence type="ECO:0000256" key="9">
    <source>
        <dbReference type="ARBA" id="ARBA00048027"/>
    </source>
</evidence>
<dbReference type="InterPro" id="IPR004125">
    <property type="entry name" value="Signal_recog_particle_SRP54_M"/>
</dbReference>
<sequence length="452" mass="50499">MKLNGLIGNIVSKRMSKKLRNATITEDDIKELLREIRVALLDSDVNIKVVKDFIKNIKEKTVGQILDPKENPADFVLRVIKEELVQILGKEKAEINTNKKQMKIMMVGLQGSGKTTTVAKIANFYKNKNNKKPLLIAGDIYRPAAIDQLNTLAQEINVDFYQHGTTTTAQQIVKEGLDLADKQNNDLVIVDTAGRLQTNVELMEELVEVKKALSPDEILLVVDAMSGQDVINVAEEFNKWLKLTGIVITKLDSDARAGAALSLTSIINVPIKFTGVGERVGSLDIFYPERMADRILGLGDIMTLAEKAADVYDEKQAKNAMQRMLSGKMDLEDLLRQMEQLSKMGSLNGIMKMMPGAANMKVSEARLEEAEQKMGIWKVMLSSMTLKERRNPKLFKKQPSRKLRVVKGSGRNMDELNKLLKRWEEAKDKMAEAGKMLQMGKNPFGKGGFSGF</sequence>
<dbReference type="EMBL" id="BAABQM010000002">
    <property type="protein sequence ID" value="GAA5414664.1"/>
    <property type="molecule type" value="Genomic_DNA"/>
</dbReference>
<dbReference type="Gene3D" id="1.20.120.140">
    <property type="entry name" value="Signal recognition particle SRP54, nucleotide-binding domain"/>
    <property type="match status" value="1"/>
</dbReference>
<feature type="binding site" evidence="10">
    <location>
        <begin position="108"/>
        <end position="115"/>
    </location>
    <ligand>
        <name>GTP</name>
        <dbReference type="ChEBI" id="CHEBI:37565"/>
    </ligand>
</feature>
<dbReference type="InterPro" id="IPR036225">
    <property type="entry name" value="SRP/SRP_N"/>
</dbReference>
<dbReference type="RefSeq" id="WP_353289825.1">
    <property type="nucleotide sequence ID" value="NZ_BAABQM010000002.1"/>
</dbReference>
<dbReference type="PANTHER" id="PTHR11564:SF5">
    <property type="entry name" value="SIGNAL RECOGNITION PARTICLE SUBUNIT SRP54"/>
    <property type="match status" value="1"/>
</dbReference>
<organism evidence="13 14">
    <name type="scientific">Ureaplasma ceti</name>
    <dbReference type="NCBI Taxonomy" id="3119530"/>
    <lineage>
        <taxon>Bacteria</taxon>
        <taxon>Bacillati</taxon>
        <taxon>Mycoplasmatota</taxon>
        <taxon>Mycoplasmoidales</taxon>
        <taxon>Mycoplasmoidaceae</taxon>
        <taxon>Ureaplasma</taxon>
    </lineage>
</organism>
<dbReference type="InterPro" id="IPR027417">
    <property type="entry name" value="P-loop_NTPase"/>
</dbReference>
<dbReference type="PROSITE" id="PS00300">
    <property type="entry name" value="SRP54"/>
    <property type="match status" value="1"/>
</dbReference>
<comment type="similarity">
    <text evidence="1 10">Belongs to the GTP-binding SRP family. SRP54 subfamily.</text>
</comment>
<evidence type="ECO:0000256" key="3">
    <source>
        <dbReference type="ARBA" id="ARBA00022741"/>
    </source>
</evidence>
<feature type="binding site" evidence="10">
    <location>
        <begin position="249"/>
        <end position="252"/>
    </location>
    <ligand>
        <name>GTP</name>
        <dbReference type="ChEBI" id="CHEBI:37565"/>
    </ligand>
</feature>
<evidence type="ECO:0000256" key="8">
    <source>
        <dbReference type="ARBA" id="ARBA00023274"/>
    </source>
</evidence>
<dbReference type="InterPro" id="IPR036891">
    <property type="entry name" value="Signal_recog_part_SRP54_M_sf"/>
</dbReference>
<comment type="domain">
    <text evidence="10">Composed of three domains: the N-terminal N domain, which is responsible for interactions with the ribosome, the central G domain, which binds GTP, and the C-terminal M domain, which binds the RNA and the signal sequence of the RNC.</text>
</comment>
<dbReference type="SMART" id="SM00382">
    <property type="entry name" value="AAA"/>
    <property type="match status" value="1"/>
</dbReference>
<feature type="binding site" evidence="10">
    <location>
        <begin position="191"/>
        <end position="195"/>
    </location>
    <ligand>
        <name>GTP</name>
        <dbReference type="ChEBI" id="CHEBI:37565"/>
    </ligand>
</feature>
<keyword evidence="14" id="KW-1185">Reference proteome</keyword>
<dbReference type="SUPFAM" id="SSF47364">
    <property type="entry name" value="Domain of the SRP/SRP receptor G-proteins"/>
    <property type="match status" value="1"/>
</dbReference>
<feature type="domain" description="CRAL-TRIO" evidence="12">
    <location>
        <begin position="196"/>
        <end position="333"/>
    </location>
</feature>
<comment type="subcellular location">
    <subcellularLocation>
        <location evidence="10">Cytoplasm</location>
    </subcellularLocation>
    <text evidence="10">The SRP-RNC complex is targeted to the cytoplasmic membrane.</text>
</comment>
<keyword evidence="11" id="KW-0175">Coiled coil</keyword>
<dbReference type="Pfam" id="PF02881">
    <property type="entry name" value="SRP54_N"/>
    <property type="match status" value="1"/>
</dbReference>
<dbReference type="EC" id="3.6.5.4" evidence="10"/>
<dbReference type="SMART" id="SM00962">
    <property type="entry name" value="SRP54"/>
    <property type="match status" value="1"/>
</dbReference>
<name>A0ABP9U781_9BACT</name>
<dbReference type="Proteomes" id="UP001449582">
    <property type="component" value="Unassembled WGS sequence"/>
</dbReference>
<proteinExistence type="inferred from homology"/>
<dbReference type="PROSITE" id="PS50191">
    <property type="entry name" value="CRAL_TRIO"/>
    <property type="match status" value="1"/>
</dbReference>
<keyword evidence="4 10" id="KW-0378">Hydrolase</keyword>
<dbReference type="SUPFAM" id="SSF52540">
    <property type="entry name" value="P-loop containing nucleoside triphosphate hydrolases"/>
    <property type="match status" value="1"/>
</dbReference>
<dbReference type="InterPro" id="IPR000897">
    <property type="entry name" value="SRP54_GTPase_dom"/>
</dbReference>
<dbReference type="SUPFAM" id="SSF47446">
    <property type="entry name" value="Signal peptide-binding domain"/>
    <property type="match status" value="1"/>
</dbReference>
<reference evidence="13" key="1">
    <citation type="submission" date="2024-02" db="EMBL/GenBank/DDBJ databases">
        <title>Draft genome sequence of new strains in genus Ureaplasma.</title>
        <authorList>
            <person name="Nakajima Y."/>
            <person name="Segawa T."/>
        </authorList>
    </citation>
    <scope>NUCLEOTIDE SEQUENCE [LARGE SCALE GENOMIC DNA]</scope>
    <source>
        <strain evidence="13">OM1</strain>
    </source>
</reference>
<keyword evidence="2 10" id="KW-0963">Cytoplasm</keyword>
<dbReference type="Gene3D" id="1.10.260.30">
    <property type="entry name" value="Signal recognition particle, SRP54 subunit, M-domain"/>
    <property type="match status" value="1"/>
</dbReference>
<evidence type="ECO:0000256" key="5">
    <source>
        <dbReference type="ARBA" id="ARBA00022884"/>
    </source>
</evidence>
<gene>
    <name evidence="10 13" type="primary">ffh</name>
    <name evidence="13" type="ORF">UREOM_3750</name>
</gene>
<evidence type="ECO:0000313" key="13">
    <source>
        <dbReference type="EMBL" id="GAA5414664.1"/>
    </source>
</evidence>
<evidence type="ECO:0000256" key="10">
    <source>
        <dbReference type="HAMAP-Rule" id="MF_00306"/>
    </source>
</evidence>